<dbReference type="InterPro" id="IPR011050">
    <property type="entry name" value="Pectin_lyase_fold/virulence"/>
</dbReference>
<keyword evidence="4" id="KW-0378">Hydrolase</keyword>
<evidence type="ECO:0000256" key="1">
    <source>
        <dbReference type="ARBA" id="ARBA00001255"/>
    </source>
</evidence>
<dbReference type="RefSeq" id="WP_146786921.1">
    <property type="nucleotide sequence ID" value="NZ_CP042434.1"/>
</dbReference>
<dbReference type="KEGG" id="agi:FSB73_21220"/>
<accession>A0A5B8VUI3</accession>
<sequence>MQQLPGDKLIVRFMHHQTYGIQVYAEGDSVDFISAKTLLPYATRVVTAYKRLSEYEIELQLNEALPANIEAQDCLENTTRTPGVVIRGNYFERTPTRGLLVTTRKKVLIEDNIWFKTGMSAILIADDANNWYESGLVRDMTIRGNTFIGCGQPVIHIAPENKLLVPGKFVHHNIHITQNIFKIEGGAILSARSVGGLQFTNNKILPLNAALKAAGGSLIAVDGCSGVVVLGNKLPKGVDGSVKTAEMEASKLNLTSDWQIIKKKQ</sequence>
<evidence type="ECO:0000313" key="9">
    <source>
        <dbReference type="Proteomes" id="UP000321291"/>
    </source>
</evidence>
<evidence type="ECO:0000256" key="4">
    <source>
        <dbReference type="ARBA" id="ARBA00022801"/>
    </source>
</evidence>
<comment type="catalytic activity">
    <reaction evidence="2">
        <text>Hydrolysis of terminal, non-reducing branched (1-&gt;3)-alpha-D-galactosidic residues, producing free D-galactose.</text>
        <dbReference type="EC" id="3.2.1.n1"/>
    </reaction>
</comment>
<dbReference type="InterPro" id="IPR056441">
    <property type="entry name" value="Beta-barrel_GLAA-B_II"/>
</dbReference>
<dbReference type="EMBL" id="CP042434">
    <property type="protein sequence ID" value="QEC73808.1"/>
    <property type="molecule type" value="Genomic_DNA"/>
</dbReference>
<feature type="domain" description="Right handed beta helix" evidence="6">
    <location>
        <begin position="82"/>
        <end position="204"/>
    </location>
</feature>
<dbReference type="GO" id="GO:0004557">
    <property type="term" value="F:alpha-galactosidase activity"/>
    <property type="evidence" value="ECO:0007669"/>
    <property type="project" value="UniProtKB-EC"/>
</dbReference>
<comment type="catalytic activity">
    <reaction evidence="1">
        <text>Hydrolysis of terminal, non-reducing alpha-D-galactose residues in alpha-D-galactosides, including galactose oligosaccharides, galactomannans and galactolipids.</text>
        <dbReference type="EC" id="3.2.1.22"/>
    </reaction>
</comment>
<dbReference type="AlphaFoldDB" id="A0A5B8VUI3"/>
<dbReference type="Proteomes" id="UP000321291">
    <property type="component" value="Chromosome"/>
</dbReference>
<keyword evidence="3" id="KW-0677">Repeat</keyword>
<evidence type="ECO:0000256" key="5">
    <source>
        <dbReference type="ARBA" id="ARBA00023295"/>
    </source>
</evidence>
<keyword evidence="9" id="KW-1185">Reference proteome</keyword>
<evidence type="ECO:0000256" key="3">
    <source>
        <dbReference type="ARBA" id="ARBA00022737"/>
    </source>
</evidence>
<gene>
    <name evidence="8" type="ORF">FSB73_21220</name>
</gene>
<proteinExistence type="predicted"/>
<evidence type="ECO:0000259" key="7">
    <source>
        <dbReference type="Pfam" id="PF23764"/>
    </source>
</evidence>
<dbReference type="InterPro" id="IPR012334">
    <property type="entry name" value="Pectin_lyas_fold"/>
</dbReference>
<evidence type="ECO:0000256" key="2">
    <source>
        <dbReference type="ARBA" id="ARBA00001271"/>
    </source>
</evidence>
<evidence type="ECO:0000259" key="6">
    <source>
        <dbReference type="Pfam" id="PF13229"/>
    </source>
</evidence>
<protein>
    <submittedName>
        <fullName evidence="8">Right-handed parallel beta-helix repeat-containing protein</fullName>
    </submittedName>
</protein>
<organism evidence="8 9">
    <name type="scientific">Arachidicoccus ginsenosidivorans</name>
    <dbReference type="NCBI Taxonomy" id="496057"/>
    <lineage>
        <taxon>Bacteria</taxon>
        <taxon>Pseudomonadati</taxon>
        <taxon>Bacteroidota</taxon>
        <taxon>Chitinophagia</taxon>
        <taxon>Chitinophagales</taxon>
        <taxon>Chitinophagaceae</taxon>
        <taxon>Arachidicoccus</taxon>
    </lineage>
</organism>
<reference evidence="8 9" key="1">
    <citation type="journal article" date="2017" name="Int. J. Syst. Evol. Microbiol.">
        <title>Arachidicoccus ginsenosidivorans sp. nov., with ginsenoside-converting activity isolated from ginseng cultivating soil.</title>
        <authorList>
            <person name="Siddiqi M.Z."/>
            <person name="Aslam Z."/>
            <person name="Im W.T."/>
        </authorList>
    </citation>
    <scope>NUCLEOTIDE SEQUENCE [LARGE SCALE GENOMIC DNA]</scope>
    <source>
        <strain evidence="8 9">Gsoil 809</strain>
    </source>
</reference>
<dbReference type="Gene3D" id="2.160.20.10">
    <property type="entry name" value="Single-stranded right-handed beta-helix, Pectin lyase-like"/>
    <property type="match status" value="1"/>
</dbReference>
<evidence type="ECO:0000313" key="8">
    <source>
        <dbReference type="EMBL" id="QEC73808.1"/>
    </source>
</evidence>
<feature type="domain" description="GLAA-B beta-barrel" evidence="7">
    <location>
        <begin position="8"/>
        <end position="75"/>
    </location>
</feature>
<dbReference type="SUPFAM" id="SSF51126">
    <property type="entry name" value="Pectin lyase-like"/>
    <property type="match status" value="1"/>
</dbReference>
<dbReference type="Pfam" id="PF23764">
    <property type="entry name" value="Beta-barrel_GLAA-B_II"/>
    <property type="match status" value="1"/>
</dbReference>
<name>A0A5B8VUI3_9BACT</name>
<dbReference type="Pfam" id="PF13229">
    <property type="entry name" value="Beta_helix"/>
    <property type="match status" value="1"/>
</dbReference>
<dbReference type="OrthoDB" id="9807299at2"/>
<dbReference type="InterPro" id="IPR039448">
    <property type="entry name" value="Beta_helix"/>
</dbReference>
<keyword evidence="5" id="KW-0326">Glycosidase</keyword>